<feature type="transmembrane region" description="Helical" evidence="2">
    <location>
        <begin position="389"/>
        <end position="409"/>
    </location>
</feature>
<feature type="region of interest" description="Disordered" evidence="1">
    <location>
        <begin position="237"/>
        <end position="265"/>
    </location>
</feature>
<dbReference type="EMBL" id="CAJPEX010009092">
    <property type="protein sequence ID" value="CAG0924788.1"/>
    <property type="molecule type" value="Genomic_DNA"/>
</dbReference>
<protein>
    <submittedName>
        <fullName evidence="3">Uncharacterized protein</fullName>
    </submittedName>
</protein>
<evidence type="ECO:0000313" key="4">
    <source>
        <dbReference type="Proteomes" id="UP000678499"/>
    </source>
</evidence>
<keyword evidence="2" id="KW-0472">Membrane</keyword>
<dbReference type="Proteomes" id="UP000678499">
    <property type="component" value="Unassembled WGS sequence"/>
</dbReference>
<keyword evidence="2" id="KW-0812">Transmembrane</keyword>
<evidence type="ECO:0000313" key="3">
    <source>
        <dbReference type="EMBL" id="CAD7284636.1"/>
    </source>
</evidence>
<name>A0A7R9C0R4_9CRUS</name>
<reference evidence="3" key="1">
    <citation type="submission" date="2020-11" db="EMBL/GenBank/DDBJ databases">
        <authorList>
            <person name="Tran Van P."/>
        </authorList>
    </citation>
    <scope>NUCLEOTIDE SEQUENCE</scope>
</reference>
<sequence>MITHSSFDDLASPVASQTQTQPVSDDRKDVVLESRKPVTQDADDITNPEYFKEARANAEHIRNLASNSRIRSNDKVSDSESGLAQFLAAHAVKDDVKMDQDWYAPSPRSVPQIAAGIGEYEIRNPIIPIQTPYVPSSPPNLPMTYIPQTQPQSYYPPLDYRRPMRPPNSNAVYARAMMVGMKPIGPPLEVNPALPSMQSNFNPYGPYEPVSGSQVEYLGAYDPYSDRYPMVRPTYEVQDGEEEDEDEGPLDDSKLDDLPVPEEDKQIKKTVKTLGGNPGTSDYFYYNMFGGAANMEGDEACPPGQDCAGKGGDKKVVHLPSGKTLKIKTNSQGKINVMIEGGDGKGKSSGPDPKKLEEHMTSAIANAASVKERIAAQEASETWNLTTTVTVSLGFLLAGIVGIMGFTLMQQRARQAEREDSTTIHSRSASKVELGQDLSDYCYREDVRRLAHILEDD</sequence>
<feature type="compositionally biased region" description="Basic and acidic residues" evidence="1">
    <location>
        <begin position="251"/>
        <end position="265"/>
    </location>
</feature>
<feature type="compositionally biased region" description="Polar residues" evidence="1">
    <location>
        <begin position="14"/>
        <end position="23"/>
    </location>
</feature>
<feature type="compositionally biased region" description="Basic and acidic residues" evidence="1">
    <location>
        <begin position="24"/>
        <end position="38"/>
    </location>
</feature>
<dbReference type="EMBL" id="OA891129">
    <property type="protein sequence ID" value="CAD7284636.1"/>
    <property type="molecule type" value="Genomic_DNA"/>
</dbReference>
<feature type="compositionally biased region" description="Acidic residues" evidence="1">
    <location>
        <begin position="238"/>
        <end position="250"/>
    </location>
</feature>
<keyword evidence="4" id="KW-1185">Reference proteome</keyword>
<organism evidence="3">
    <name type="scientific">Notodromas monacha</name>
    <dbReference type="NCBI Taxonomy" id="399045"/>
    <lineage>
        <taxon>Eukaryota</taxon>
        <taxon>Metazoa</taxon>
        <taxon>Ecdysozoa</taxon>
        <taxon>Arthropoda</taxon>
        <taxon>Crustacea</taxon>
        <taxon>Oligostraca</taxon>
        <taxon>Ostracoda</taxon>
        <taxon>Podocopa</taxon>
        <taxon>Podocopida</taxon>
        <taxon>Cypridocopina</taxon>
        <taxon>Cypridoidea</taxon>
        <taxon>Cyprididae</taxon>
        <taxon>Notodromas</taxon>
    </lineage>
</organism>
<accession>A0A7R9C0R4</accession>
<proteinExistence type="predicted"/>
<evidence type="ECO:0000256" key="2">
    <source>
        <dbReference type="SAM" id="Phobius"/>
    </source>
</evidence>
<keyword evidence="2" id="KW-1133">Transmembrane helix</keyword>
<dbReference type="AlphaFoldDB" id="A0A7R9C0R4"/>
<feature type="region of interest" description="Disordered" evidence="1">
    <location>
        <begin position="1"/>
        <end position="49"/>
    </location>
</feature>
<evidence type="ECO:0000256" key="1">
    <source>
        <dbReference type="SAM" id="MobiDB-lite"/>
    </source>
</evidence>
<gene>
    <name evidence="3" type="ORF">NMOB1V02_LOCUS12241</name>
</gene>